<keyword evidence="1" id="KW-1133">Transmembrane helix</keyword>
<dbReference type="Pfam" id="PF04578">
    <property type="entry name" value="DUF594"/>
    <property type="match status" value="1"/>
</dbReference>
<gene>
    <name evidence="3" type="ORF">SORBI_3002G028632</name>
</gene>
<feature type="transmembrane region" description="Helical" evidence="1">
    <location>
        <begin position="314"/>
        <end position="333"/>
    </location>
</feature>
<feature type="transmembrane region" description="Helical" evidence="1">
    <location>
        <begin position="64"/>
        <end position="84"/>
    </location>
</feature>
<dbReference type="OMA" id="RWIMIST"/>
<feature type="domain" description="DUF4220" evidence="2">
    <location>
        <begin position="325"/>
        <end position="427"/>
    </location>
</feature>
<name>A0A1W0W235_SORBI</name>
<organism evidence="3 4">
    <name type="scientific">Sorghum bicolor</name>
    <name type="common">Sorghum</name>
    <name type="synonym">Sorghum vulgare</name>
    <dbReference type="NCBI Taxonomy" id="4558"/>
    <lineage>
        <taxon>Eukaryota</taxon>
        <taxon>Viridiplantae</taxon>
        <taxon>Streptophyta</taxon>
        <taxon>Embryophyta</taxon>
        <taxon>Tracheophyta</taxon>
        <taxon>Spermatophyta</taxon>
        <taxon>Magnoliopsida</taxon>
        <taxon>Liliopsida</taxon>
        <taxon>Poales</taxon>
        <taxon>Poaceae</taxon>
        <taxon>PACMAD clade</taxon>
        <taxon>Panicoideae</taxon>
        <taxon>Andropogonodae</taxon>
        <taxon>Andropogoneae</taxon>
        <taxon>Sorghinae</taxon>
        <taxon>Sorghum</taxon>
    </lineage>
</organism>
<reference evidence="3 4" key="1">
    <citation type="journal article" date="2009" name="Nature">
        <title>The Sorghum bicolor genome and the diversification of grasses.</title>
        <authorList>
            <person name="Paterson A.H."/>
            <person name="Bowers J.E."/>
            <person name="Bruggmann R."/>
            <person name="Dubchak I."/>
            <person name="Grimwood J."/>
            <person name="Gundlach H."/>
            <person name="Haberer G."/>
            <person name="Hellsten U."/>
            <person name="Mitros T."/>
            <person name="Poliakov A."/>
            <person name="Schmutz J."/>
            <person name="Spannagl M."/>
            <person name="Tang H."/>
            <person name="Wang X."/>
            <person name="Wicker T."/>
            <person name="Bharti A.K."/>
            <person name="Chapman J."/>
            <person name="Feltus F.A."/>
            <person name="Gowik U."/>
            <person name="Grigoriev I.V."/>
            <person name="Lyons E."/>
            <person name="Maher C.A."/>
            <person name="Martis M."/>
            <person name="Narechania A."/>
            <person name="Otillar R.P."/>
            <person name="Penning B.W."/>
            <person name="Salamov A.A."/>
            <person name="Wang Y."/>
            <person name="Zhang L."/>
            <person name="Carpita N.C."/>
            <person name="Freeling M."/>
            <person name="Gingle A.R."/>
            <person name="Hash C.T."/>
            <person name="Keller B."/>
            <person name="Klein P."/>
            <person name="Kresovich S."/>
            <person name="McCann M.C."/>
            <person name="Ming R."/>
            <person name="Peterson D.G."/>
            <person name="Mehboob-ur-Rahman"/>
            <person name="Ware D."/>
            <person name="Westhoff P."/>
            <person name="Mayer K.F."/>
            <person name="Messing J."/>
            <person name="Rokhsar D.S."/>
        </authorList>
    </citation>
    <scope>NUCLEOTIDE SEQUENCE [LARGE SCALE GENOMIC DNA]</scope>
    <source>
        <strain evidence="4">cv. BTx623</strain>
    </source>
</reference>
<dbReference type="InterPro" id="IPR007658">
    <property type="entry name" value="DUF594"/>
</dbReference>
<dbReference type="PANTHER" id="PTHR31325">
    <property type="entry name" value="OS01G0798800 PROTEIN-RELATED"/>
    <property type="match status" value="1"/>
</dbReference>
<protein>
    <recommendedName>
        <fullName evidence="2">DUF4220 domain-containing protein</fullName>
    </recommendedName>
</protein>
<dbReference type="InterPro" id="IPR025315">
    <property type="entry name" value="DUF4220"/>
</dbReference>
<evidence type="ECO:0000313" key="3">
    <source>
        <dbReference type="EMBL" id="OQU88413.1"/>
    </source>
</evidence>
<feature type="transmembrane region" description="Helical" evidence="1">
    <location>
        <begin position="33"/>
        <end position="52"/>
    </location>
</feature>
<reference evidence="4" key="2">
    <citation type="journal article" date="2018" name="Plant J.">
        <title>The Sorghum bicolor reference genome: improved assembly, gene annotations, a transcriptome atlas, and signatures of genome organization.</title>
        <authorList>
            <person name="McCormick R.F."/>
            <person name="Truong S.K."/>
            <person name="Sreedasyam A."/>
            <person name="Jenkins J."/>
            <person name="Shu S."/>
            <person name="Sims D."/>
            <person name="Kennedy M."/>
            <person name="Amirebrahimi M."/>
            <person name="Weers B.D."/>
            <person name="McKinley B."/>
            <person name="Mattison A."/>
            <person name="Morishige D.T."/>
            <person name="Grimwood J."/>
            <person name="Schmutz J."/>
            <person name="Mullet J.E."/>
        </authorList>
    </citation>
    <scope>NUCLEOTIDE SEQUENCE [LARGE SCALE GENOMIC DNA]</scope>
    <source>
        <strain evidence="4">cv. BTx623</strain>
    </source>
</reference>
<feature type="domain" description="DUF4220" evidence="2">
    <location>
        <begin position="77"/>
        <end position="320"/>
    </location>
</feature>
<feature type="transmembrane region" description="Helical" evidence="1">
    <location>
        <begin position="397"/>
        <end position="413"/>
    </location>
</feature>
<dbReference type="Pfam" id="PF13968">
    <property type="entry name" value="DUF4220"/>
    <property type="match status" value="2"/>
</dbReference>
<dbReference type="InParanoid" id="A0A1W0W235"/>
<dbReference type="EMBL" id="CM000761">
    <property type="protein sequence ID" value="OQU88413.1"/>
    <property type="molecule type" value="Genomic_DNA"/>
</dbReference>
<dbReference type="Proteomes" id="UP000000768">
    <property type="component" value="Chromosome 2"/>
</dbReference>
<evidence type="ECO:0000256" key="1">
    <source>
        <dbReference type="SAM" id="Phobius"/>
    </source>
</evidence>
<evidence type="ECO:0000259" key="2">
    <source>
        <dbReference type="Pfam" id="PF13968"/>
    </source>
</evidence>
<proteinExistence type="predicted"/>
<keyword evidence="4" id="KW-1185">Reference proteome</keyword>
<feature type="transmembrane region" description="Helical" evidence="1">
    <location>
        <begin position="353"/>
        <end position="376"/>
    </location>
</feature>
<feature type="transmembrane region" description="Helical" evidence="1">
    <location>
        <begin position="127"/>
        <end position="148"/>
    </location>
</feature>
<accession>A0A1W0W235</accession>
<dbReference type="Gramene" id="OQU88413">
    <property type="protein sequence ID" value="OQU88413"/>
    <property type="gene ID" value="SORBI_3002G028632"/>
</dbReference>
<dbReference type="AlphaFoldDB" id="A0A1W0W235"/>
<keyword evidence="1" id="KW-0472">Membrane</keyword>
<sequence>MEPSSNSKQDGAVNMTRAMEALSPWLNHPRKTIIQMEGLVVAAAALLLLQLILGSCKRRWHNSFLKYGLQVCNGIMFPLTVYTLGTMQSSPIKNSSYPVCAGFLIMASAGTTAVRQYDFDGSFFYKMYIQVPCELFRDLFYITMFVLLLDPDTEIRKVFSLEEINGTASSYCVSGLVTVVFFTKAIESYVLVVFGYHKKGIVLATTMLSRRRQDVEENGNDGACDNSDPLNMKGCNYIVRYGRLISIDHIWCCCVINSAGYGKALKDLCLSCALFGQLVRQRYFGEVYLNPMIPTNHDFVFKKMLPPQGDFKRAFRIIEIFSVLIVGVFAIRKSLVLETPNPIIEVQISRADYIITLLVLSIALLVELVQAAFYLASNWAQVSLACMHVKKHWFEPNAYIFGKFICLLRWIMISTKLRNKIDQHSLIFAPKQQPDPVEVSDAVKEAIAISLRLTYANNLTVNEKESVMVRNEILGEYSWALKDLSQLEVMLIWHIATEYCDAISDDPSDGNGTTPSSNRRGAHLFGYVLQLLRPNPRRNNIARDGDRGVAVHLSRYCAYLIGSVPELVPYHQAYIREVTEKVREEGDELFGSCIHSWERYYKMKNLQGTEEGDNPTTVFKKGVKLGKQLEEMTDGDRWFVMQDFWAKKIIHAADLHYTTKQHMQQLENGGEFLTHIWALLAHAGILDRDKDQQGQGVQVTQVATNLSSSAPSSQAEIV</sequence>
<evidence type="ECO:0000313" key="4">
    <source>
        <dbReference type="Proteomes" id="UP000000768"/>
    </source>
</evidence>
<keyword evidence="1" id="KW-0812">Transmembrane</keyword>